<dbReference type="HOGENOM" id="CLU_009289_6_4_7"/>
<dbReference type="PANTHER" id="PTHR30627">
    <property type="entry name" value="PEPTIDOGLYCAN D,D-TRANSPEPTIDASE"/>
    <property type="match status" value="1"/>
</dbReference>
<feature type="transmembrane region" description="Helical" evidence="5">
    <location>
        <begin position="21"/>
        <end position="41"/>
    </location>
</feature>
<dbReference type="SUPFAM" id="SSF56519">
    <property type="entry name" value="Penicillin binding protein dimerisation domain"/>
    <property type="match status" value="1"/>
</dbReference>
<dbReference type="OrthoDB" id="9789078at2"/>
<dbReference type="Pfam" id="PF03793">
    <property type="entry name" value="PASTA"/>
    <property type="match status" value="1"/>
</dbReference>
<dbReference type="InterPro" id="IPR036138">
    <property type="entry name" value="PBP_dimer_sf"/>
</dbReference>
<dbReference type="Gene3D" id="3.40.710.10">
    <property type="entry name" value="DD-peptidase/beta-lactamase superfamily"/>
    <property type="match status" value="1"/>
</dbReference>
<dbReference type="SUPFAM" id="SSF56601">
    <property type="entry name" value="beta-lactamase/transpeptidase-like"/>
    <property type="match status" value="1"/>
</dbReference>
<comment type="subcellular location">
    <subcellularLocation>
        <location evidence="1">Membrane</location>
    </subcellularLocation>
</comment>
<dbReference type="InterPro" id="IPR012338">
    <property type="entry name" value="Beta-lactam/transpept-like"/>
</dbReference>
<name>G7Q4T0_9BACT</name>
<dbReference type="SUPFAM" id="SSF54184">
    <property type="entry name" value="Penicillin-binding protein 2x (pbp-2x), c-terminal domain"/>
    <property type="match status" value="1"/>
</dbReference>
<dbReference type="InterPro" id="IPR050515">
    <property type="entry name" value="Beta-lactam/transpept"/>
</dbReference>
<dbReference type="Gene3D" id="3.30.450.330">
    <property type="match status" value="1"/>
</dbReference>
<dbReference type="RefSeq" id="WP_009180936.1">
    <property type="nucleotide sequence ID" value="NZ_CM001368.1"/>
</dbReference>
<dbReference type="AlphaFoldDB" id="G7Q4T0"/>
<sequence>MRKPPADRQHKTVRDWGRVKLTCVGVFFCLAWLGLWTRAGYLQIVAGPELAQQAIRQHLASEIDKGARGEIYDRGGRLLAKSVEFEAVFVRPKEVTDPEKTVAFLAKVLHMKEQRVRKKVQSSSNMAYLSWRVGDRTAARIREAALPGVYFTKESGRFYPNGHLASQLMGFVGVGDVGLEGVEKSFDERLTGHQAKYVVQRDASGRRFFFDSQGRELADVNGHDVRLTIDSQIQFFAEEELEKAVTANNAKAGTALVVHVPTGEILAMANYPFFNPNVGRGISPRIARNHAALDVFEPGSTMKPLLVAAALQERVVRASSTFNCENGRFSFANRVIKDTHPYGVLPVNMIVRVSSNIGAAKIGLQMGAQRLYGYFQKLGFGQPTGLPISGEGKGLLRPLKSWSPLDVATQSFGQGVAVTPVQLAQAFLILANDGVYKPLRLVADPTDAQAERKPYRVFDADVCRTVQGMMREVVQEEHGTGRTARIDGLEIGGKTGTAQKAGSGGGYGNKYLGSFVAFVPAISPEYVVLVMVDEPEPSHYGGVVAAPAVRDVTLRMLSYLGRMPETVQLAKGQASGPSAAQAQTQAASVPAASDAPVELSRADKEIMEIAQSTPSGAKAVEVRSVPNFSGMPLRKAVEILMQKGIVPRLEGQGLVVSKQTPAPGAPWPGDNNAEFVLWLARPS</sequence>
<keyword evidence="2" id="KW-0378">Hydrolase</keyword>
<accession>G7Q4T0</accession>
<gene>
    <name evidence="7" type="ORF">DFW101_1532</name>
</gene>
<keyword evidence="5" id="KW-1133">Transmembrane helix</keyword>
<evidence type="ECO:0000259" key="6">
    <source>
        <dbReference type="PROSITE" id="PS51178"/>
    </source>
</evidence>
<dbReference type="PANTHER" id="PTHR30627:SF1">
    <property type="entry name" value="PEPTIDOGLYCAN D,D-TRANSPEPTIDASE FTSI"/>
    <property type="match status" value="1"/>
</dbReference>
<dbReference type="GO" id="GO:0005886">
    <property type="term" value="C:plasma membrane"/>
    <property type="evidence" value="ECO:0007669"/>
    <property type="project" value="TreeGrafter"/>
</dbReference>
<evidence type="ECO:0000256" key="5">
    <source>
        <dbReference type="SAM" id="Phobius"/>
    </source>
</evidence>
<dbReference type="Proteomes" id="UP000004662">
    <property type="component" value="Chromosome"/>
</dbReference>
<protein>
    <submittedName>
        <fullName evidence="7">Peptidoglycan glycosyltransferase</fullName>
        <ecNumber evidence="7">2.4.1.129</ecNumber>
    </submittedName>
</protein>
<dbReference type="InterPro" id="IPR005311">
    <property type="entry name" value="PBP_dimer"/>
</dbReference>
<dbReference type="InterPro" id="IPR001460">
    <property type="entry name" value="PCN-bd_Tpept"/>
</dbReference>
<keyword evidence="3 5" id="KW-0472">Membrane</keyword>
<dbReference type="EC" id="2.4.1.129" evidence="7"/>
<dbReference type="GO" id="GO:0016757">
    <property type="term" value="F:glycosyltransferase activity"/>
    <property type="evidence" value="ECO:0007669"/>
    <property type="project" value="UniProtKB-KW"/>
</dbReference>
<organism evidence="7 8">
    <name type="scientific">Solidesulfovibrio carbinoliphilus subsp. oakridgensis</name>
    <dbReference type="NCBI Taxonomy" id="694327"/>
    <lineage>
        <taxon>Bacteria</taxon>
        <taxon>Pseudomonadati</taxon>
        <taxon>Thermodesulfobacteriota</taxon>
        <taxon>Desulfovibrionia</taxon>
        <taxon>Desulfovibrionales</taxon>
        <taxon>Desulfovibrionaceae</taxon>
        <taxon>Solidesulfovibrio</taxon>
    </lineage>
</organism>
<keyword evidence="2" id="KW-0121">Carboxypeptidase</keyword>
<keyword evidence="2" id="KW-0645">Protease</keyword>
<dbReference type="EMBL" id="CM001368">
    <property type="protein sequence ID" value="EHJ47540.1"/>
    <property type="molecule type" value="Genomic_DNA"/>
</dbReference>
<dbReference type="InterPro" id="IPR005543">
    <property type="entry name" value="PASTA_dom"/>
</dbReference>
<evidence type="ECO:0000256" key="4">
    <source>
        <dbReference type="SAM" id="MobiDB-lite"/>
    </source>
</evidence>
<dbReference type="GO" id="GO:0004180">
    <property type="term" value="F:carboxypeptidase activity"/>
    <property type="evidence" value="ECO:0007669"/>
    <property type="project" value="UniProtKB-KW"/>
</dbReference>
<evidence type="ECO:0000256" key="1">
    <source>
        <dbReference type="ARBA" id="ARBA00004370"/>
    </source>
</evidence>
<evidence type="ECO:0000313" key="8">
    <source>
        <dbReference type="Proteomes" id="UP000004662"/>
    </source>
</evidence>
<evidence type="ECO:0000313" key="7">
    <source>
        <dbReference type="EMBL" id="EHJ47540.1"/>
    </source>
</evidence>
<dbReference type="Pfam" id="PF03717">
    <property type="entry name" value="PBP_dimer"/>
    <property type="match status" value="1"/>
</dbReference>
<dbReference type="Pfam" id="PF00905">
    <property type="entry name" value="Transpeptidase"/>
    <property type="match status" value="1"/>
</dbReference>
<evidence type="ECO:0000256" key="3">
    <source>
        <dbReference type="ARBA" id="ARBA00023136"/>
    </source>
</evidence>
<dbReference type="STRING" id="694327.DFW101_1532"/>
<dbReference type="eggNOG" id="COG0768">
    <property type="taxonomic scope" value="Bacteria"/>
</dbReference>
<keyword evidence="7" id="KW-0328">Glycosyltransferase</keyword>
<dbReference type="GO" id="GO:0008658">
    <property type="term" value="F:penicillin binding"/>
    <property type="evidence" value="ECO:0007669"/>
    <property type="project" value="InterPro"/>
</dbReference>
<feature type="domain" description="PASTA" evidence="6">
    <location>
        <begin position="619"/>
        <end position="683"/>
    </location>
</feature>
<dbReference type="GO" id="GO:0071555">
    <property type="term" value="P:cell wall organization"/>
    <property type="evidence" value="ECO:0007669"/>
    <property type="project" value="TreeGrafter"/>
</dbReference>
<dbReference type="Gene3D" id="1.10.150.770">
    <property type="match status" value="1"/>
</dbReference>
<keyword evidence="5" id="KW-0812">Transmembrane</keyword>
<reference evidence="8" key="1">
    <citation type="journal article" date="2015" name="Genome Announc.">
        <title>High-Quality Draft Genome Sequence of Desulfovibrio carbinoliphilus FW-101-2B, an Organic Acid-Oxidizing Sulfate-Reducing Bacterium Isolated from Uranium(VI)-Contaminated Groundwater.</title>
        <authorList>
            <person name="Ramsay B.D."/>
            <person name="Hwang C."/>
            <person name="Woo H.L."/>
            <person name="Carroll S.L."/>
            <person name="Lucas S."/>
            <person name="Han J."/>
            <person name="Lapidus A.L."/>
            <person name="Cheng J.F."/>
            <person name="Goodwin L.A."/>
            <person name="Pitluck S."/>
            <person name="Peters L."/>
            <person name="Chertkov O."/>
            <person name="Held B."/>
            <person name="Detter J.C."/>
            <person name="Han C.S."/>
            <person name="Tapia R."/>
            <person name="Land M.L."/>
            <person name="Hauser L.J."/>
            <person name="Kyrpides N.C."/>
            <person name="Ivanova N.N."/>
            <person name="Mikhailova N."/>
            <person name="Pagani I."/>
            <person name="Woyke T."/>
            <person name="Arkin A.P."/>
            <person name="Dehal P."/>
            <person name="Chivian D."/>
            <person name="Criddle C.S."/>
            <person name="Wu W."/>
            <person name="Chakraborty R."/>
            <person name="Hazen T.C."/>
            <person name="Fields M.W."/>
        </authorList>
    </citation>
    <scope>NUCLEOTIDE SEQUENCE [LARGE SCALE GENOMIC DNA]</scope>
    <source>
        <strain evidence="8">FW-101-2B</strain>
    </source>
</reference>
<feature type="region of interest" description="Disordered" evidence="4">
    <location>
        <begin position="570"/>
        <end position="594"/>
    </location>
</feature>
<evidence type="ECO:0000256" key="2">
    <source>
        <dbReference type="ARBA" id="ARBA00022645"/>
    </source>
</evidence>
<dbReference type="Gene3D" id="3.90.1310.10">
    <property type="entry name" value="Penicillin-binding protein 2a (Domain 2)"/>
    <property type="match status" value="1"/>
</dbReference>
<keyword evidence="8" id="KW-1185">Reference proteome</keyword>
<proteinExistence type="predicted"/>
<dbReference type="PROSITE" id="PS51178">
    <property type="entry name" value="PASTA"/>
    <property type="match status" value="1"/>
</dbReference>
<keyword evidence="7" id="KW-0808">Transferase</keyword>